<accession>A0A0G0M4L8</accession>
<dbReference type="Pfam" id="PF00403">
    <property type="entry name" value="HMA"/>
    <property type="match status" value="1"/>
</dbReference>
<protein>
    <recommendedName>
        <fullName evidence="1">HMA domain-containing protein</fullName>
    </recommendedName>
</protein>
<dbReference type="AlphaFoldDB" id="A0A0G0M4L8"/>
<dbReference type="PROSITE" id="PS50846">
    <property type="entry name" value="HMA_2"/>
    <property type="match status" value="1"/>
</dbReference>
<feature type="domain" description="HMA" evidence="1">
    <location>
        <begin position="2"/>
        <end position="66"/>
    </location>
</feature>
<dbReference type="GO" id="GO:0046872">
    <property type="term" value="F:metal ion binding"/>
    <property type="evidence" value="ECO:0007669"/>
    <property type="project" value="InterPro"/>
</dbReference>
<name>A0A0G0M4L8_9BACT</name>
<dbReference type="InterPro" id="IPR036163">
    <property type="entry name" value="HMA_dom_sf"/>
</dbReference>
<reference evidence="2 3" key="1">
    <citation type="journal article" date="2015" name="Nature">
        <title>rRNA introns, odd ribosomes, and small enigmatic genomes across a large radiation of phyla.</title>
        <authorList>
            <person name="Brown C.T."/>
            <person name="Hug L.A."/>
            <person name="Thomas B.C."/>
            <person name="Sharon I."/>
            <person name="Castelle C.J."/>
            <person name="Singh A."/>
            <person name="Wilkins M.J."/>
            <person name="Williams K.H."/>
            <person name="Banfield J.F."/>
        </authorList>
    </citation>
    <scope>NUCLEOTIDE SEQUENCE [LARGE SCALE GENOMIC DNA]</scope>
</reference>
<dbReference type="Proteomes" id="UP000034325">
    <property type="component" value="Unassembled WGS sequence"/>
</dbReference>
<proteinExistence type="predicted"/>
<evidence type="ECO:0000313" key="2">
    <source>
        <dbReference type="EMBL" id="KKQ98252.1"/>
    </source>
</evidence>
<evidence type="ECO:0000313" key="3">
    <source>
        <dbReference type="Proteomes" id="UP000034325"/>
    </source>
</evidence>
<dbReference type="EMBL" id="LBWA01000004">
    <property type="protein sequence ID" value="KKQ98252.1"/>
    <property type="molecule type" value="Genomic_DNA"/>
</dbReference>
<evidence type="ECO:0000259" key="1">
    <source>
        <dbReference type="PROSITE" id="PS50846"/>
    </source>
</evidence>
<dbReference type="Gene3D" id="3.30.70.100">
    <property type="match status" value="1"/>
</dbReference>
<dbReference type="InterPro" id="IPR006121">
    <property type="entry name" value="HMA_dom"/>
</dbReference>
<sequence>MKKKVYKIKGMDCDACAKLIELDLEDAGIKASCNYAKETLEVELNDDKEKEKKVKDVIEKGGYQLTQN</sequence>
<dbReference type="SUPFAM" id="SSF55008">
    <property type="entry name" value="HMA, heavy metal-associated domain"/>
    <property type="match status" value="1"/>
</dbReference>
<gene>
    <name evidence="2" type="ORF">UT23_C0004G0091</name>
</gene>
<organism evidence="2 3">
    <name type="scientific">Candidatus Woesebacteria bacterium GW2011_GWA1_39_12</name>
    <dbReference type="NCBI Taxonomy" id="1618549"/>
    <lineage>
        <taxon>Bacteria</taxon>
        <taxon>Candidatus Woeseibacteriota</taxon>
    </lineage>
</organism>
<comment type="caution">
    <text evidence="2">The sequence shown here is derived from an EMBL/GenBank/DDBJ whole genome shotgun (WGS) entry which is preliminary data.</text>
</comment>